<name>A0A0B7MXX6_9FUNG</name>
<gene>
    <name evidence="2" type="primary">PARPA_01247.1 scaffold 1359</name>
</gene>
<keyword evidence="3" id="KW-1185">Reference proteome</keyword>
<evidence type="ECO:0000256" key="1">
    <source>
        <dbReference type="SAM" id="SignalP"/>
    </source>
</evidence>
<protein>
    <submittedName>
        <fullName evidence="2">Uncharacterized protein</fullName>
    </submittedName>
</protein>
<evidence type="ECO:0000313" key="2">
    <source>
        <dbReference type="EMBL" id="CEP07938.1"/>
    </source>
</evidence>
<dbReference type="Proteomes" id="UP000054107">
    <property type="component" value="Unassembled WGS sequence"/>
</dbReference>
<dbReference type="AlphaFoldDB" id="A0A0B7MXX6"/>
<organism evidence="2 3">
    <name type="scientific">Parasitella parasitica</name>
    <dbReference type="NCBI Taxonomy" id="35722"/>
    <lineage>
        <taxon>Eukaryota</taxon>
        <taxon>Fungi</taxon>
        <taxon>Fungi incertae sedis</taxon>
        <taxon>Mucoromycota</taxon>
        <taxon>Mucoromycotina</taxon>
        <taxon>Mucoromycetes</taxon>
        <taxon>Mucorales</taxon>
        <taxon>Mucorineae</taxon>
        <taxon>Mucoraceae</taxon>
        <taxon>Parasitella</taxon>
    </lineage>
</organism>
<evidence type="ECO:0000313" key="3">
    <source>
        <dbReference type="Proteomes" id="UP000054107"/>
    </source>
</evidence>
<proteinExistence type="predicted"/>
<sequence>MKIFLLLACFVAITAISYVQADALQDEIDAALKKFCGGIAVTGPTKGQTFTNPKKIKVTVTRKPNAQAKVINGVDAYSINSKGKATYLTTVWKGSYSLEQKATLTVDLTKATKAKFPGQFEFRVWVHNKAGPDCTLMSKVFKAKSSSHSNAVEESEYKSLSENIDRGCFGVEITAPKLGGEVTADEAFSVDIKRDTAAHTEYLTGLELYSINLDTRDSTKVHASWTGKESINNMMNIKDTIPSSAKADNTAFYYKLSATTQHEESCEFFSHPFYLS</sequence>
<reference evidence="2 3" key="1">
    <citation type="submission" date="2014-09" db="EMBL/GenBank/DDBJ databases">
        <authorList>
            <person name="Ellenberger Sabrina"/>
        </authorList>
    </citation>
    <scope>NUCLEOTIDE SEQUENCE [LARGE SCALE GENOMIC DNA]</scope>
    <source>
        <strain evidence="2 3">CBS 412.66</strain>
    </source>
</reference>
<accession>A0A0B7MXX6</accession>
<feature type="signal peptide" evidence="1">
    <location>
        <begin position="1"/>
        <end position="21"/>
    </location>
</feature>
<feature type="chain" id="PRO_5002120477" evidence="1">
    <location>
        <begin position="22"/>
        <end position="276"/>
    </location>
</feature>
<dbReference type="EMBL" id="LN719426">
    <property type="protein sequence ID" value="CEP07938.1"/>
    <property type="molecule type" value="Genomic_DNA"/>
</dbReference>
<keyword evidence="1" id="KW-0732">Signal</keyword>
<dbReference type="OrthoDB" id="2319449at2759"/>